<dbReference type="Proteomes" id="UP000664032">
    <property type="component" value="Unassembled WGS sequence"/>
</dbReference>
<keyword evidence="2" id="KW-1185">Reference proteome</keyword>
<proteinExistence type="predicted"/>
<gene>
    <name evidence="1" type="ORF">JR316_0012194</name>
</gene>
<comment type="caution">
    <text evidence="1">The sequence shown here is derived from an EMBL/GenBank/DDBJ whole genome shotgun (WGS) entry which is preliminary data.</text>
</comment>
<evidence type="ECO:0000313" key="1">
    <source>
        <dbReference type="EMBL" id="KAH9475088.1"/>
    </source>
</evidence>
<organism evidence="1 2">
    <name type="scientific">Psilocybe cubensis</name>
    <name type="common">Psychedelic mushroom</name>
    <name type="synonym">Stropharia cubensis</name>
    <dbReference type="NCBI Taxonomy" id="181762"/>
    <lineage>
        <taxon>Eukaryota</taxon>
        <taxon>Fungi</taxon>
        <taxon>Dikarya</taxon>
        <taxon>Basidiomycota</taxon>
        <taxon>Agaricomycotina</taxon>
        <taxon>Agaricomycetes</taxon>
        <taxon>Agaricomycetidae</taxon>
        <taxon>Agaricales</taxon>
        <taxon>Agaricineae</taxon>
        <taxon>Strophariaceae</taxon>
        <taxon>Psilocybe</taxon>
    </lineage>
</organism>
<protein>
    <submittedName>
        <fullName evidence="1">tRNA-dihydrouridine synthase 3</fullName>
    </submittedName>
</protein>
<reference evidence="1" key="1">
    <citation type="submission" date="2021-10" db="EMBL/GenBank/DDBJ databases">
        <title>Psilocybe cubensis genome.</title>
        <authorList>
            <person name="Mckernan K.J."/>
            <person name="Crawford S."/>
            <person name="Trippe A."/>
            <person name="Kane L.T."/>
            <person name="Mclaughlin S."/>
        </authorList>
    </citation>
    <scope>NUCLEOTIDE SEQUENCE</scope>
    <source>
        <strain evidence="1">MGC-MH-2018</strain>
    </source>
</reference>
<accession>A0ACB8GHI8</accession>
<evidence type="ECO:0000313" key="2">
    <source>
        <dbReference type="Proteomes" id="UP000664032"/>
    </source>
</evidence>
<dbReference type="EMBL" id="JAFIQS020000012">
    <property type="protein sequence ID" value="KAH9475088.1"/>
    <property type="molecule type" value="Genomic_DNA"/>
</dbReference>
<name>A0ACB8GHI8_PSICU</name>
<sequence length="768" mass="84274">MKSVNVISHLRKTLLTDNTIRKPTSRLCFMQAETMTMETSVQVSTPTTTPNLYPAGTAPVKAEYLISKTPQFVADDDAAEGNTTGDRGQRHDARDGTPDTRGPIRGGKMTKEQKKARQGQNKARKFGKVKDELTLCWKVANGSVCEFGADCRNTHDITSYLAAKPPDLRIPETSGFSEEPPYAPDAGSLRKIHPAYPSLDLNTVCPIFAETGECGYGFKCRFLGGHIRISEESGELSLVTDEDKKAQAAVTAKELNFVETDVQKALRSRKYPLPISDAYLRQLALENNEQNPKSKPVPDSNSVIIGEPEQDMEDVEMTAPVPVPASGVVPPIDSNTSMETSTAPKPVPVPEAEPGAAPVSAPEPVQTELVAKRTGDTLPLSSQVDSPDARIRFSEKKRLHWKGKTYLAPLTTVGNLPFRRLCVDFGADITCGEMGLATSFLSGSKEEWSLVRRHPSERIFGVQVAGNKPANLVPAAEVLAKECAGNIDFVDVNCGCPIDLVFKQGSGSALLDTVGKLGKILIGMNKALGEIPVTVKLRTGVKDGKNTAHKTMPRLAAEWNVGCITLHGRTRQQRYTRLADWDYIKQCVDAVRAREQDEDLPPVPIFGGGDCFSSQDYWSNVEKTGVDGVMIARGALIKPWIFTEVKEHREWDISARERLDLVRKYAEYGLNHFGSDTTGVNATRRYLCEALSFQYRYVPIGILEHLPGRINDRAPAFRGRSDLETLLASPDSNDWVKISEMFLGPAPESWNFLPKHKSNAYGSEEGQG</sequence>